<sequence length="681" mass="78088">MEQFRQIGEVVGSLKALMIFQDDIQINLRQCCLLVDMFTSAYKTVADQIKQNLRFEEKNTKWKLIEHPLRDLLRIFKGGEMYIRQCLETKNWWVKAISLYRNKDCVEFHIHNLLCCIPVVVEAIEMAGEISGLDQDEMQKKKVMYSLKYQKDWKDPRLFQWKFGKQYLVSQDFCNRIDSVWDEDGWFLLKKIQEKKKSGGPSLRHDKQLADIFLKNVSETMDDVLLPCATLVSSKDYQVRRRLGNGSQYKEIQWLGETFALRHFFGDIKELIPEISKESDLFHPNIMHVLCGFSDEERKECFLVMELMDRDLSSYIKELCGPRKRIPFSLPVAVDLMLQIARGMEYLHSKKIYHGNLNPYNVLIKARNAIKDGCLQAKVSGFGLSSSISLMQKAPKSPSGQLPFIWYAPEVLTEQEELGIEGGNLKYTKKSDVYSFGMICFELLTGKVPFEDSHLQGDKMSRNIRAGERPLFPLHSPKYVASLTKKCWHSDPNQRPSFSSICRILRYIKRFLIMNPEHSQPNPPMPPVDFCDIEAGIIRSFPYMGKSNLLPISQIPFQMFAYRVTEKEKPNTNQRDTSESGSDGASACGDDNVIADEPLPSPTVKKCISSPDTNNKKLSLSKKSLSLKANKLPGTLKGRSVRPPQITPRGRSMRMNSESQLMIMSPKPWRTSGHVSDSELS</sequence>
<evidence type="ECO:0000313" key="4">
    <source>
        <dbReference type="Proteomes" id="UP001604336"/>
    </source>
</evidence>
<dbReference type="Pfam" id="PF06760">
    <property type="entry name" value="DUF1221"/>
    <property type="match status" value="1"/>
</dbReference>
<feature type="compositionally biased region" description="Polar residues" evidence="1">
    <location>
        <begin position="571"/>
        <end position="583"/>
    </location>
</feature>
<dbReference type="InterPro" id="IPR010632">
    <property type="entry name" value="DUF1221"/>
</dbReference>
<dbReference type="FunFam" id="1.10.510.10:FF:000778">
    <property type="entry name" value="Kinase family protein"/>
    <property type="match status" value="1"/>
</dbReference>
<dbReference type="Pfam" id="PF07714">
    <property type="entry name" value="PK_Tyr_Ser-Thr"/>
    <property type="match status" value="1"/>
</dbReference>
<keyword evidence="3" id="KW-0418">Kinase</keyword>
<dbReference type="InterPro" id="IPR000719">
    <property type="entry name" value="Prot_kinase_dom"/>
</dbReference>
<protein>
    <submittedName>
        <fullName evidence="3">Protein kinase family protein</fullName>
    </submittedName>
</protein>
<dbReference type="InterPro" id="IPR011009">
    <property type="entry name" value="Kinase-like_dom_sf"/>
</dbReference>
<feature type="region of interest" description="Disordered" evidence="1">
    <location>
        <begin position="662"/>
        <end position="681"/>
    </location>
</feature>
<keyword evidence="4" id="KW-1185">Reference proteome</keyword>
<evidence type="ECO:0000256" key="1">
    <source>
        <dbReference type="SAM" id="MobiDB-lite"/>
    </source>
</evidence>
<dbReference type="EMBL" id="JBFOLK010000281">
    <property type="protein sequence ID" value="KAL2454763.1"/>
    <property type="molecule type" value="Genomic_DNA"/>
</dbReference>
<feature type="domain" description="Protein kinase" evidence="2">
    <location>
        <begin position="237"/>
        <end position="512"/>
    </location>
</feature>
<dbReference type="Gene3D" id="1.10.510.10">
    <property type="entry name" value="Transferase(Phosphotransferase) domain 1"/>
    <property type="match status" value="1"/>
</dbReference>
<organism evidence="3 4">
    <name type="scientific">Abeliophyllum distichum</name>
    <dbReference type="NCBI Taxonomy" id="126358"/>
    <lineage>
        <taxon>Eukaryota</taxon>
        <taxon>Viridiplantae</taxon>
        <taxon>Streptophyta</taxon>
        <taxon>Embryophyta</taxon>
        <taxon>Tracheophyta</taxon>
        <taxon>Spermatophyta</taxon>
        <taxon>Magnoliopsida</taxon>
        <taxon>eudicotyledons</taxon>
        <taxon>Gunneridae</taxon>
        <taxon>Pentapetalae</taxon>
        <taxon>asterids</taxon>
        <taxon>lamiids</taxon>
        <taxon>Lamiales</taxon>
        <taxon>Oleaceae</taxon>
        <taxon>Forsythieae</taxon>
        <taxon>Abeliophyllum</taxon>
    </lineage>
</organism>
<evidence type="ECO:0000313" key="3">
    <source>
        <dbReference type="EMBL" id="KAL2454763.1"/>
    </source>
</evidence>
<dbReference type="Proteomes" id="UP001604336">
    <property type="component" value="Unassembled WGS sequence"/>
</dbReference>
<evidence type="ECO:0000259" key="2">
    <source>
        <dbReference type="PROSITE" id="PS50011"/>
    </source>
</evidence>
<dbReference type="PANTHER" id="PTHR44329">
    <property type="entry name" value="SERINE/THREONINE-PROTEIN KINASE TNNI3K-RELATED"/>
    <property type="match status" value="1"/>
</dbReference>
<dbReference type="PANTHER" id="PTHR44329:SF260">
    <property type="entry name" value="PROTEIN KINASE DOMAIN-CONTAINING PROTEIN"/>
    <property type="match status" value="1"/>
</dbReference>
<accession>A0ABD1NUG5</accession>
<dbReference type="InterPro" id="IPR051681">
    <property type="entry name" value="Ser/Thr_Kinases-Pseudokinases"/>
</dbReference>
<proteinExistence type="predicted"/>
<dbReference type="SUPFAM" id="SSF56112">
    <property type="entry name" value="Protein kinase-like (PK-like)"/>
    <property type="match status" value="1"/>
</dbReference>
<feature type="compositionally biased region" description="Low complexity" evidence="1">
    <location>
        <begin position="616"/>
        <end position="632"/>
    </location>
</feature>
<name>A0ABD1NUG5_9LAMI</name>
<dbReference type="PROSITE" id="PS50011">
    <property type="entry name" value="PROTEIN_KINASE_DOM"/>
    <property type="match status" value="1"/>
</dbReference>
<keyword evidence="3" id="KW-0808">Transferase</keyword>
<dbReference type="AlphaFoldDB" id="A0ABD1NUG5"/>
<dbReference type="GO" id="GO:0016301">
    <property type="term" value="F:kinase activity"/>
    <property type="evidence" value="ECO:0007669"/>
    <property type="project" value="UniProtKB-KW"/>
</dbReference>
<reference evidence="4" key="1">
    <citation type="submission" date="2024-07" db="EMBL/GenBank/DDBJ databases">
        <title>Two chromosome-level genome assemblies of Korean endemic species Abeliophyllum distichum and Forsythia ovata (Oleaceae).</title>
        <authorList>
            <person name="Jang H."/>
        </authorList>
    </citation>
    <scope>NUCLEOTIDE SEQUENCE [LARGE SCALE GENOMIC DNA]</scope>
</reference>
<gene>
    <name evidence="3" type="ORF">Adt_47739</name>
</gene>
<comment type="caution">
    <text evidence="3">The sequence shown here is derived from an EMBL/GenBank/DDBJ whole genome shotgun (WGS) entry which is preliminary data.</text>
</comment>
<dbReference type="InterPro" id="IPR001245">
    <property type="entry name" value="Ser-Thr/Tyr_kinase_cat_dom"/>
</dbReference>
<feature type="region of interest" description="Disordered" evidence="1">
    <location>
        <begin position="568"/>
        <end position="657"/>
    </location>
</feature>